<dbReference type="Proteomes" id="UP000503447">
    <property type="component" value="Chromosome"/>
</dbReference>
<dbReference type="KEGG" id="ftj:FTUN_3185"/>
<feature type="signal peptide" evidence="1">
    <location>
        <begin position="1"/>
        <end position="24"/>
    </location>
</feature>
<protein>
    <recommendedName>
        <fullName evidence="2">Stress-response A/B barrel domain-containing protein</fullName>
    </recommendedName>
</protein>
<dbReference type="PROSITE" id="PS51502">
    <property type="entry name" value="S_R_A_B_BARREL"/>
    <property type="match status" value="1"/>
</dbReference>
<keyword evidence="4" id="KW-1185">Reference proteome</keyword>
<dbReference type="SUPFAM" id="SSF54909">
    <property type="entry name" value="Dimeric alpha+beta barrel"/>
    <property type="match status" value="1"/>
</dbReference>
<dbReference type="RefSeq" id="WP_227254896.1">
    <property type="nucleotide sequence ID" value="NZ_CP053452.2"/>
</dbReference>
<name>A0A6M5YQ56_9BACT</name>
<keyword evidence="1" id="KW-0732">Signal</keyword>
<accession>A0A6M5YQ56</accession>
<organism evidence="3 4">
    <name type="scientific">Frigoriglobus tundricola</name>
    <dbReference type="NCBI Taxonomy" id="2774151"/>
    <lineage>
        <taxon>Bacteria</taxon>
        <taxon>Pseudomonadati</taxon>
        <taxon>Planctomycetota</taxon>
        <taxon>Planctomycetia</taxon>
        <taxon>Gemmatales</taxon>
        <taxon>Gemmataceae</taxon>
        <taxon>Frigoriglobus</taxon>
    </lineage>
</organism>
<dbReference type="EMBL" id="CP053452">
    <property type="protein sequence ID" value="QJW95634.1"/>
    <property type="molecule type" value="Genomic_DNA"/>
</dbReference>
<dbReference type="InterPro" id="IPR013097">
    <property type="entry name" value="Dabb"/>
</dbReference>
<evidence type="ECO:0000256" key="1">
    <source>
        <dbReference type="SAM" id="SignalP"/>
    </source>
</evidence>
<evidence type="ECO:0000313" key="3">
    <source>
        <dbReference type="EMBL" id="QJW95634.1"/>
    </source>
</evidence>
<evidence type="ECO:0000259" key="2">
    <source>
        <dbReference type="PROSITE" id="PS51502"/>
    </source>
</evidence>
<sequence>MFRTCTAAALVALCAAFQFSTGHGGSPAAAPQGRECADDKKPAGPLIGHMVYFKLKDSAPEARQKLVAACEKYLADHEGVVFFSAGVIGDDFKRDVNDRDWDVALHLVFADKAAHDTYAVHKEHLKFIDENKENWAKVRVFDSELKGYKGAKK</sequence>
<dbReference type="Gene3D" id="3.30.70.100">
    <property type="match status" value="1"/>
</dbReference>
<evidence type="ECO:0000313" key="4">
    <source>
        <dbReference type="Proteomes" id="UP000503447"/>
    </source>
</evidence>
<reference evidence="4" key="1">
    <citation type="submission" date="2020-05" db="EMBL/GenBank/DDBJ databases">
        <title>Frigoriglobus tundricola gen. nov., sp. nov., a psychrotolerant cellulolytic planctomycete of the family Gemmataceae with two divergent copies of 16S rRNA gene.</title>
        <authorList>
            <person name="Kulichevskaya I.S."/>
            <person name="Ivanova A.A."/>
            <person name="Naumoff D.G."/>
            <person name="Beletsky A.V."/>
            <person name="Rijpstra W.I.C."/>
            <person name="Sinninghe Damste J.S."/>
            <person name="Mardanov A.V."/>
            <person name="Ravin N.V."/>
            <person name="Dedysh S.N."/>
        </authorList>
    </citation>
    <scope>NUCLEOTIDE SEQUENCE [LARGE SCALE GENOMIC DNA]</scope>
    <source>
        <strain evidence="4">PL17</strain>
    </source>
</reference>
<dbReference type="SMART" id="SM00886">
    <property type="entry name" value="Dabb"/>
    <property type="match status" value="1"/>
</dbReference>
<gene>
    <name evidence="3" type="ORF">FTUN_3185</name>
</gene>
<feature type="domain" description="Stress-response A/B barrel" evidence="2">
    <location>
        <begin position="47"/>
        <end position="143"/>
    </location>
</feature>
<dbReference type="InterPro" id="IPR011008">
    <property type="entry name" value="Dimeric_a/b-barrel"/>
</dbReference>
<dbReference type="Pfam" id="PF07876">
    <property type="entry name" value="Dabb"/>
    <property type="match status" value="1"/>
</dbReference>
<dbReference type="AlphaFoldDB" id="A0A6M5YQ56"/>
<feature type="chain" id="PRO_5026816923" description="Stress-response A/B barrel domain-containing protein" evidence="1">
    <location>
        <begin position="25"/>
        <end position="153"/>
    </location>
</feature>
<proteinExistence type="predicted"/>